<dbReference type="GO" id="GO:0051252">
    <property type="term" value="P:regulation of RNA metabolic process"/>
    <property type="evidence" value="ECO:0007669"/>
    <property type="project" value="UniProtKB-ARBA"/>
</dbReference>
<proteinExistence type="predicted"/>
<sequence length="107" mass="11984">MRINHQSPNQSPTIGEGQPPQTGARPNPADSPLYKTRLCETFQTEGACPYGHKCTFAHGEAELRTRPNHGHDQGHHSQSPNPICEKFMRDNFCPYGHKCTYAHGNEE</sequence>
<evidence type="ECO:0000256" key="3">
    <source>
        <dbReference type="ARBA" id="ARBA00022771"/>
    </source>
</evidence>
<dbReference type="Proteomes" id="UP000268162">
    <property type="component" value="Unassembled WGS sequence"/>
</dbReference>
<feature type="compositionally biased region" description="Polar residues" evidence="6">
    <location>
        <begin position="1"/>
        <end position="13"/>
    </location>
</feature>
<feature type="zinc finger region" description="C3H1-type" evidence="5">
    <location>
        <begin position="78"/>
        <end position="106"/>
    </location>
</feature>
<gene>
    <name evidence="8" type="ORF">BJ085DRAFT_13310</name>
</gene>
<keyword evidence="2" id="KW-0677">Repeat</keyword>
<dbReference type="AlphaFoldDB" id="A0A4P9ZQI5"/>
<name>A0A4P9ZQI5_9FUNG</name>
<organism evidence="8 9">
    <name type="scientific">Dimargaris cristalligena</name>
    <dbReference type="NCBI Taxonomy" id="215637"/>
    <lineage>
        <taxon>Eukaryota</taxon>
        <taxon>Fungi</taxon>
        <taxon>Fungi incertae sedis</taxon>
        <taxon>Zoopagomycota</taxon>
        <taxon>Kickxellomycotina</taxon>
        <taxon>Dimargaritomycetes</taxon>
        <taxon>Dimargaritales</taxon>
        <taxon>Dimargaritaceae</taxon>
        <taxon>Dimargaris</taxon>
    </lineage>
</organism>
<keyword evidence="1 5" id="KW-0479">Metal-binding</keyword>
<evidence type="ECO:0000256" key="5">
    <source>
        <dbReference type="PROSITE-ProRule" id="PRU00723"/>
    </source>
</evidence>
<evidence type="ECO:0000256" key="4">
    <source>
        <dbReference type="ARBA" id="ARBA00022833"/>
    </source>
</evidence>
<dbReference type="InterPro" id="IPR036855">
    <property type="entry name" value="Znf_CCCH_sf"/>
</dbReference>
<evidence type="ECO:0000313" key="8">
    <source>
        <dbReference type="EMBL" id="RKP35673.1"/>
    </source>
</evidence>
<reference evidence="9" key="1">
    <citation type="journal article" date="2018" name="Nat. Microbiol.">
        <title>Leveraging single-cell genomics to expand the fungal tree of life.</title>
        <authorList>
            <person name="Ahrendt S.R."/>
            <person name="Quandt C.A."/>
            <person name="Ciobanu D."/>
            <person name="Clum A."/>
            <person name="Salamov A."/>
            <person name="Andreopoulos B."/>
            <person name="Cheng J.F."/>
            <person name="Woyke T."/>
            <person name="Pelin A."/>
            <person name="Henrissat B."/>
            <person name="Reynolds N.K."/>
            <person name="Benny G.L."/>
            <person name="Smith M.E."/>
            <person name="James T.Y."/>
            <person name="Grigoriev I.V."/>
        </authorList>
    </citation>
    <scope>NUCLEOTIDE SEQUENCE [LARGE SCALE GENOMIC DNA]</scope>
    <source>
        <strain evidence="9">RSA 468</strain>
    </source>
</reference>
<evidence type="ECO:0000313" key="9">
    <source>
        <dbReference type="Proteomes" id="UP000268162"/>
    </source>
</evidence>
<feature type="zinc finger region" description="C3H1-type" evidence="5">
    <location>
        <begin position="33"/>
        <end position="61"/>
    </location>
</feature>
<feature type="domain" description="C3H1-type" evidence="7">
    <location>
        <begin position="78"/>
        <end position="106"/>
    </location>
</feature>
<dbReference type="Pfam" id="PF00642">
    <property type="entry name" value="zf-CCCH"/>
    <property type="match status" value="2"/>
</dbReference>
<dbReference type="PROSITE" id="PS50103">
    <property type="entry name" value="ZF_C3H1"/>
    <property type="match status" value="2"/>
</dbReference>
<evidence type="ECO:0000256" key="2">
    <source>
        <dbReference type="ARBA" id="ARBA00022737"/>
    </source>
</evidence>
<evidence type="ECO:0000259" key="7">
    <source>
        <dbReference type="PROSITE" id="PS50103"/>
    </source>
</evidence>
<protein>
    <recommendedName>
        <fullName evidence="7">C3H1-type domain-containing protein</fullName>
    </recommendedName>
</protein>
<evidence type="ECO:0000256" key="6">
    <source>
        <dbReference type="SAM" id="MobiDB-lite"/>
    </source>
</evidence>
<dbReference type="EMBL" id="ML002814">
    <property type="protein sequence ID" value="RKP35673.1"/>
    <property type="molecule type" value="Genomic_DNA"/>
</dbReference>
<keyword evidence="4 5" id="KW-0862">Zinc</keyword>
<dbReference type="GO" id="GO:0003729">
    <property type="term" value="F:mRNA binding"/>
    <property type="evidence" value="ECO:0007669"/>
    <property type="project" value="InterPro"/>
</dbReference>
<dbReference type="GO" id="GO:0008270">
    <property type="term" value="F:zinc ion binding"/>
    <property type="evidence" value="ECO:0007669"/>
    <property type="project" value="UniProtKB-KW"/>
</dbReference>
<feature type="non-terminal residue" evidence="8">
    <location>
        <position position="107"/>
    </location>
</feature>
<keyword evidence="9" id="KW-1185">Reference proteome</keyword>
<dbReference type="InterPro" id="IPR000571">
    <property type="entry name" value="Znf_CCCH"/>
</dbReference>
<dbReference type="SMART" id="SM00356">
    <property type="entry name" value="ZnF_C3H1"/>
    <property type="match status" value="2"/>
</dbReference>
<accession>A0A4P9ZQI5</accession>
<dbReference type="STRING" id="215637.A0A4P9ZQI5"/>
<dbReference type="FunFam" id="4.10.1000.10:FF:000003">
    <property type="entry name" value="Zinc finger CCCH domain-containing protein"/>
    <property type="match status" value="1"/>
</dbReference>
<dbReference type="Gene3D" id="4.10.1000.10">
    <property type="entry name" value="Zinc finger, CCCH-type"/>
    <property type="match status" value="2"/>
</dbReference>
<feature type="region of interest" description="Disordered" evidence="6">
    <location>
        <begin position="1"/>
        <end position="33"/>
    </location>
</feature>
<feature type="domain" description="C3H1-type" evidence="7">
    <location>
        <begin position="33"/>
        <end position="61"/>
    </location>
</feature>
<dbReference type="GO" id="GO:0010468">
    <property type="term" value="P:regulation of gene expression"/>
    <property type="evidence" value="ECO:0007669"/>
    <property type="project" value="UniProtKB-ARBA"/>
</dbReference>
<keyword evidence="3 5" id="KW-0863">Zinc-finger</keyword>
<dbReference type="InterPro" id="IPR045877">
    <property type="entry name" value="ZFP36-like"/>
</dbReference>
<dbReference type="PANTHER" id="PTHR12547">
    <property type="entry name" value="CCCH ZINC FINGER/TIS11-RELATED"/>
    <property type="match status" value="1"/>
</dbReference>
<evidence type="ECO:0000256" key="1">
    <source>
        <dbReference type="ARBA" id="ARBA00022723"/>
    </source>
</evidence>
<dbReference type="PANTHER" id="PTHR12547:SF18">
    <property type="entry name" value="PROTEIN TIS11"/>
    <property type="match status" value="1"/>
</dbReference>
<dbReference type="SUPFAM" id="SSF90229">
    <property type="entry name" value="CCCH zinc finger"/>
    <property type="match status" value="2"/>
</dbReference>